<dbReference type="Pfam" id="PF02620">
    <property type="entry name" value="YceD"/>
    <property type="match status" value="1"/>
</dbReference>
<accession>A0ABV3RCX6</accession>
<dbReference type="InterPro" id="IPR003772">
    <property type="entry name" value="YceD"/>
</dbReference>
<name>A0ABV3RCX6_9SPHN</name>
<dbReference type="Proteomes" id="UP001556118">
    <property type="component" value="Unassembled WGS sequence"/>
</dbReference>
<evidence type="ECO:0000313" key="1">
    <source>
        <dbReference type="EMBL" id="MEW9855820.1"/>
    </source>
</evidence>
<evidence type="ECO:0000313" key="2">
    <source>
        <dbReference type="Proteomes" id="UP001556118"/>
    </source>
</evidence>
<proteinExistence type="predicted"/>
<reference evidence="1 2" key="1">
    <citation type="submission" date="2024-06" db="EMBL/GenBank/DDBJ databases">
        <title>Novosphingobium rhizovicinus M1R2S20.</title>
        <authorList>
            <person name="Sun J.-Q."/>
        </authorList>
    </citation>
    <scope>NUCLEOTIDE SEQUENCE [LARGE SCALE GENOMIC DNA]</scope>
    <source>
        <strain evidence="1 2">M1R2S20</strain>
    </source>
</reference>
<gene>
    <name evidence="1" type="ORF">ABUH87_11765</name>
</gene>
<keyword evidence="2" id="KW-1185">Reference proteome</keyword>
<dbReference type="RefSeq" id="WP_367773824.1">
    <property type="nucleotide sequence ID" value="NZ_JBFNXR010000047.1"/>
</dbReference>
<dbReference type="EMBL" id="JBFNXR010000047">
    <property type="protein sequence ID" value="MEW9855820.1"/>
    <property type="molecule type" value="Genomic_DNA"/>
</dbReference>
<sequence>MSEANEFPRMFDVRQCEGKQVHIEANEAERAALASRFGIVRVDRLEADVLLSRRDREVDAAGMLVADIVQACAVSAEDLPVSVREEFTVRFVPEAQHHTDEEIELDAEDCDEIEYSGTHFDLGEAVAQSLALAIDPFATGPQADEVRRMPELSGEDKENPFAALKGLNLK</sequence>
<organism evidence="1 2">
    <name type="scientific">Novosphingobium rhizovicinum</name>
    <dbReference type="NCBI Taxonomy" id="3228928"/>
    <lineage>
        <taxon>Bacteria</taxon>
        <taxon>Pseudomonadati</taxon>
        <taxon>Pseudomonadota</taxon>
        <taxon>Alphaproteobacteria</taxon>
        <taxon>Sphingomonadales</taxon>
        <taxon>Sphingomonadaceae</taxon>
        <taxon>Novosphingobium</taxon>
    </lineage>
</organism>
<comment type="caution">
    <text evidence="1">The sequence shown here is derived from an EMBL/GenBank/DDBJ whole genome shotgun (WGS) entry which is preliminary data.</text>
</comment>
<protein>
    <submittedName>
        <fullName evidence="1">DUF177 domain-containing protein</fullName>
    </submittedName>
</protein>